<name>A0A2N1M7A0_9GLOM</name>
<accession>A0A2N1M7A0</accession>
<dbReference type="Proteomes" id="UP000233469">
    <property type="component" value="Unassembled WGS sequence"/>
</dbReference>
<dbReference type="EMBL" id="LLXL01004315">
    <property type="protein sequence ID" value="PKK57517.1"/>
    <property type="molecule type" value="Genomic_DNA"/>
</dbReference>
<comment type="caution">
    <text evidence="1">The sequence shown here is derived from an EMBL/GenBank/DDBJ whole genome shotgun (WGS) entry which is preliminary data.</text>
</comment>
<dbReference type="VEuPathDB" id="FungiDB:RhiirFUN_003794"/>
<dbReference type="VEuPathDB" id="FungiDB:FUN_003128"/>
<reference evidence="1 2" key="2">
    <citation type="submission" date="2017-10" db="EMBL/GenBank/DDBJ databases">
        <title>Extensive intraspecific genome diversity in a model arbuscular mycorrhizal fungus.</title>
        <authorList>
            <person name="Chen E.C.H."/>
            <person name="Morin E."/>
            <person name="Baudet D."/>
            <person name="Noel J."/>
            <person name="Ndikumana S."/>
            <person name="Charron P."/>
            <person name="St-Onge C."/>
            <person name="Giorgi J."/>
            <person name="Grigoriev I.V."/>
            <person name="Roux C."/>
            <person name="Martin F.M."/>
            <person name="Corradi N."/>
        </authorList>
    </citation>
    <scope>NUCLEOTIDE SEQUENCE [LARGE SCALE GENOMIC DNA]</scope>
    <source>
        <strain evidence="1 2">C2</strain>
    </source>
</reference>
<sequence>MRNIYGLSQNPDTKDYIMLLQDEYCENCGKEYTKTFCKWCKPCQISNLNKNFTNWTSKNEKIDKFIQEMQLKIDDSKNDLFTIYSAIWKNGQLNYDENKRIYKRNLKNQNEIVTLKSFNSLNITEEFFNEGNNSEYKDKIYGVSQNPNTKNYNIVIQEKYCENCAKMKKLINLFKICN</sequence>
<dbReference type="AlphaFoldDB" id="A0A2N1M7A0"/>
<evidence type="ECO:0000313" key="2">
    <source>
        <dbReference type="Proteomes" id="UP000233469"/>
    </source>
</evidence>
<reference evidence="1 2" key="1">
    <citation type="submission" date="2016-04" db="EMBL/GenBank/DDBJ databases">
        <title>Genome analyses suggest a sexual origin of heterokaryosis in a supposedly ancient asexual fungus.</title>
        <authorList>
            <person name="Ropars J."/>
            <person name="Sedzielewska K."/>
            <person name="Noel J."/>
            <person name="Charron P."/>
            <person name="Farinelli L."/>
            <person name="Marton T."/>
            <person name="Kruger M."/>
            <person name="Pelin A."/>
            <person name="Brachmann A."/>
            <person name="Corradi N."/>
        </authorList>
    </citation>
    <scope>NUCLEOTIDE SEQUENCE [LARGE SCALE GENOMIC DNA]</scope>
    <source>
        <strain evidence="1 2">C2</strain>
    </source>
</reference>
<organism evidence="1 2">
    <name type="scientific">Rhizophagus irregularis</name>
    <dbReference type="NCBI Taxonomy" id="588596"/>
    <lineage>
        <taxon>Eukaryota</taxon>
        <taxon>Fungi</taxon>
        <taxon>Fungi incertae sedis</taxon>
        <taxon>Mucoromycota</taxon>
        <taxon>Glomeromycotina</taxon>
        <taxon>Glomeromycetes</taxon>
        <taxon>Glomerales</taxon>
        <taxon>Glomeraceae</taxon>
        <taxon>Rhizophagus</taxon>
    </lineage>
</organism>
<evidence type="ECO:0000313" key="1">
    <source>
        <dbReference type="EMBL" id="PKK57517.1"/>
    </source>
</evidence>
<protein>
    <submittedName>
        <fullName evidence="1">Uncharacterized protein</fullName>
    </submittedName>
</protein>
<proteinExistence type="predicted"/>
<gene>
    <name evidence="1" type="ORF">RhiirC2_797877</name>
</gene>